<protein>
    <submittedName>
        <fullName evidence="1">Uncharacterized protein</fullName>
    </submittedName>
</protein>
<dbReference type="HOGENOM" id="CLU_2756312_0_0_11"/>
<gene>
    <name evidence="1" type="ordered locus">SVEN_6070</name>
</gene>
<dbReference type="AlphaFoldDB" id="F2RCA5"/>
<keyword evidence="2" id="KW-1185">Reference proteome</keyword>
<dbReference type="PATRIC" id="fig|953739.5.peg.1279"/>
<evidence type="ECO:0000313" key="2">
    <source>
        <dbReference type="Proteomes" id="UP000006854"/>
    </source>
</evidence>
<accession>F2RCA5</accession>
<sequence length="70" mass="7486">MLLPNAAISAGQLASASVHAKAVRIGAWNALLQAVIAAQHWHRTRDHTQQAEAARQAAEYLRVAYRAAAA</sequence>
<reference evidence="1 2" key="1">
    <citation type="journal article" date="2011" name="BMC Genomics">
        <title>Genome-wide analysis of the role of GlnR in Streptomyces venezuelae provides new insights into global nitrogen regulation in actinomycetes.</title>
        <authorList>
            <person name="Pullan S.T."/>
            <person name="Bibb M.J."/>
            <person name="Merrick M."/>
        </authorList>
    </citation>
    <scope>NUCLEOTIDE SEQUENCE [LARGE SCALE GENOMIC DNA]</scope>
    <source>
        <strain evidence="1">ATCC 10712</strain>
    </source>
</reference>
<proteinExistence type="predicted"/>
<evidence type="ECO:0000313" key="1">
    <source>
        <dbReference type="EMBL" id="CCA59356.1"/>
    </source>
</evidence>
<organism evidence="1 2">
    <name type="scientific">Streptomyces venezuelae (strain ATCC 10712 / CBS 650.69 / DSM 40230 / JCM 4526 / NBRC 13096 / PD 04745)</name>
    <dbReference type="NCBI Taxonomy" id="953739"/>
    <lineage>
        <taxon>Bacteria</taxon>
        <taxon>Bacillati</taxon>
        <taxon>Actinomycetota</taxon>
        <taxon>Actinomycetes</taxon>
        <taxon>Kitasatosporales</taxon>
        <taxon>Streptomycetaceae</taxon>
        <taxon>Streptomyces</taxon>
    </lineage>
</organism>
<dbReference type="Proteomes" id="UP000006854">
    <property type="component" value="Chromosome"/>
</dbReference>
<dbReference type="EMBL" id="FR845719">
    <property type="protein sequence ID" value="CCA59356.1"/>
    <property type="molecule type" value="Genomic_DNA"/>
</dbReference>
<name>F2RCA5_STRVP</name>
<dbReference type="KEGG" id="sve:SVEN_6070"/>